<comment type="caution">
    <text evidence="1">The sequence shown here is derived from an EMBL/GenBank/DDBJ whole genome shotgun (WGS) entry which is preliminary data.</text>
</comment>
<dbReference type="AlphaFoldDB" id="A0A6B2FYN0"/>
<dbReference type="RefSeq" id="WP_144231607.1">
    <property type="nucleotide sequence ID" value="NZ_CAKMAD010000002.1"/>
</dbReference>
<name>A0A6B2FYN0_9LACO</name>
<sequence>MKKLKDEQLVNVVGGFGKVDIIMDFAWEALSNSDQIIKGFKIGWKKY</sequence>
<dbReference type="EMBL" id="JAADJO010000014">
    <property type="protein sequence ID" value="NDJ74152.1"/>
    <property type="molecule type" value="Genomic_DNA"/>
</dbReference>
<gene>
    <name evidence="1" type="ORF">GWG61_06600</name>
</gene>
<organism evidence="1">
    <name type="scientific">Lactobacillus paragasseri</name>
    <dbReference type="NCBI Taxonomy" id="2107999"/>
    <lineage>
        <taxon>Bacteria</taxon>
        <taxon>Bacillati</taxon>
        <taxon>Bacillota</taxon>
        <taxon>Bacilli</taxon>
        <taxon>Lactobacillales</taxon>
        <taxon>Lactobacillaceae</taxon>
        <taxon>Lactobacillus</taxon>
    </lineage>
</organism>
<evidence type="ECO:0000313" key="1">
    <source>
        <dbReference type="EMBL" id="NDJ74152.1"/>
    </source>
</evidence>
<accession>A0A6B2FYN0</accession>
<reference evidence="1" key="1">
    <citation type="submission" date="2020-01" db="EMBL/GenBank/DDBJ databases">
        <title>Vaginal microbiome of pregnant Indian women: Insights into the genome of dominants Lactobacillus species.</title>
        <authorList>
            <person name="Das B."/>
            <person name="Mehta O."/>
            <person name="Ghosh T.S."/>
            <person name="Kothidar A."/>
            <person name="Gowtham M.R."/>
            <person name="Mitra R."/>
            <person name="Kshetrapal P."/>
            <person name="Wadhwa N."/>
            <person name="Thiruvengadam R."/>
            <person name="Nair G.B."/>
            <person name="Bhatnagar S."/>
            <person name="Das B."/>
        </authorList>
    </citation>
    <scope>NUCLEOTIDE SEQUENCE</scope>
    <source>
        <strain evidence="1">Indica</strain>
    </source>
</reference>
<protein>
    <submittedName>
        <fullName evidence="1">Bacteriocin</fullName>
    </submittedName>
</protein>
<proteinExistence type="predicted"/>